<proteinExistence type="inferred from homology"/>
<name>A0A8H2K9P6_9MICO</name>
<dbReference type="GO" id="GO:0016020">
    <property type="term" value="C:membrane"/>
    <property type="evidence" value="ECO:0007669"/>
    <property type="project" value="UniProtKB-SubCell"/>
</dbReference>
<dbReference type="PANTHER" id="PTHR34478">
    <property type="entry name" value="PROTEIN LEMA"/>
    <property type="match status" value="1"/>
</dbReference>
<protein>
    <submittedName>
        <fullName evidence="7">LemA protein</fullName>
    </submittedName>
</protein>
<evidence type="ECO:0000256" key="5">
    <source>
        <dbReference type="ARBA" id="ARBA00023136"/>
    </source>
</evidence>
<dbReference type="InterPro" id="IPR023353">
    <property type="entry name" value="LemA-like_dom_sf"/>
</dbReference>
<gene>
    <name evidence="7" type="ORF">FB472_0816</name>
</gene>
<dbReference type="SUPFAM" id="SSF140478">
    <property type="entry name" value="LemA-like"/>
    <property type="match status" value="1"/>
</dbReference>
<evidence type="ECO:0000256" key="6">
    <source>
        <dbReference type="SAM" id="Phobius"/>
    </source>
</evidence>
<evidence type="ECO:0000256" key="1">
    <source>
        <dbReference type="ARBA" id="ARBA00004167"/>
    </source>
</evidence>
<feature type="transmembrane region" description="Helical" evidence="6">
    <location>
        <begin position="25"/>
        <end position="45"/>
    </location>
</feature>
<dbReference type="Proteomes" id="UP000316560">
    <property type="component" value="Unassembled WGS sequence"/>
</dbReference>
<evidence type="ECO:0000256" key="3">
    <source>
        <dbReference type="ARBA" id="ARBA00022692"/>
    </source>
</evidence>
<comment type="caution">
    <text evidence="7">The sequence shown here is derived from an EMBL/GenBank/DDBJ whole genome shotgun (WGS) entry which is preliminary data.</text>
</comment>
<keyword evidence="4 6" id="KW-1133">Transmembrane helix</keyword>
<dbReference type="PANTHER" id="PTHR34478:SF2">
    <property type="entry name" value="MEMBRANE PROTEIN"/>
    <property type="match status" value="1"/>
</dbReference>
<sequence>MLVDDAQAVAGSGHSGTFYSEDMELLIVIGVIVLLVVIVGIYLWATYNSLVTLNVRVDEAWSDITVQLKRRADLLPNLIETVKGYAAHERGVFEAVTKARAETLSAEGPVDAAAAENHMQSALKSIFAVAEAYPQLQASQNFLQLQGELVDTEDKVQASRRFYNGGVRELNTKIKLFPNTLFVRGLGFTERDFFEVADAASIAEPPRVQF</sequence>
<keyword evidence="3 6" id="KW-0812">Transmembrane</keyword>
<dbReference type="Pfam" id="PF04011">
    <property type="entry name" value="LemA"/>
    <property type="match status" value="1"/>
</dbReference>
<organism evidence="7 8">
    <name type="scientific">Rhodoglobus vestalii</name>
    <dbReference type="NCBI Taxonomy" id="193384"/>
    <lineage>
        <taxon>Bacteria</taxon>
        <taxon>Bacillati</taxon>
        <taxon>Actinomycetota</taxon>
        <taxon>Actinomycetes</taxon>
        <taxon>Micrococcales</taxon>
        <taxon>Microbacteriaceae</taxon>
        <taxon>Rhodoglobus</taxon>
    </lineage>
</organism>
<comment type="similarity">
    <text evidence="2">Belongs to the LemA family.</text>
</comment>
<accession>A0A8H2K9P6</accession>
<reference evidence="7 8" key="1">
    <citation type="submission" date="2019-06" db="EMBL/GenBank/DDBJ databases">
        <title>Sequencing the genomes of 1000 actinobacteria strains.</title>
        <authorList>
            <person name="Klenk H.-P."/>
        </authorList>
    </citation>
    <scope>NUCLEOTIDE SEQUENCE [LARGE SCALE GENOMIC DNA]</scope>
    <source>
        <strain evidence="7 8">DSM 21947</strain>
    </source>
</reference>
<keyword evidence="8" id="KW-1185">Reference proteome</keyword>
<dbReference type="AlphaFoldDB" id="A0A8H2K9P6"/>
<dbReference type="EMBL" id="VFRA01000001">
    <property type="protein sequence ID" value="TQO19276.1"/>
    <property type="molecule type" value="Genomic_DNA"/>
</dbReference>
<evidence type="ECO:0000313" key="7">
    <source>
        <dbReference type="EMBL" id="TQO19276.1"/>
    </source>
</evidence>
<evidence type="ECO:0000313" key="8">
    <source>
        <dbReference type="Proteomes" id="UP000316560"/>
    </source>
</evidence>
<dbReference type="Gene3D" id="1.20.1440.20">
    <property type="entry name" value="LemA-like domain"/>
    <property type="match status" value="1"/>
</dbReference>
<dbReference type="InterPro" id="IPR007156">
    <property type="entry name" value="MamQ_LemA"/>
</dbReference>
<evidence type="ECO:0000256" key="2">
    <source>
        <dbReference type="ARBA" id="ARBA00008854"/>
    </source>
</evidence>
<keyword evidence="5 6" id="KW-0472">Membrane</keyword>
<comment type="subcellular location">
    <subcellularLocation>
        <location evidence="1">Membrane</location>
        <topology evidence="1">Single-pass membrane protein</topology>
    </subcellularLocation>
</comment>
<evidence type="ECO:0000256" key="4">
    <source>
        <dbReference type="ARBA" id="ARBA00022989"/>
    </source>
</evidence>